<evidence type="ECO:0000256" key="5">
    <source>
        <dbReference type="ARBA" id="ARBA00022989"/>
    </source>
</evidence>
<name>Q2RTV4_RHORT</name>
<dbReference type="PANTHER" id="PTHR34584:SF1">
    <property type="entry name" value="NA(+)_H(+) ANTIPORTER SUBUNIT E1"/>
    <property type="match status" value="1"/>
</dbReference>
<feature type="transmembrane region" description="Helical" evidence="7">
    <location>
        <begin position="30"/>
        <end position="49"/>
    </location>
</feature>
<dbReference type="Pfam" id="PF01899">
    <property type="entry name" value="MNHE"/>
    <property type="match status" value="1"/>
</dbReference>
<dbReference type="EMBL" id="CP000230">
    <property type="protein sequence ID" value="ABC22441.1"/>
    <property type="molecule type" value="Genomic_DNA"/>
</dbReference>
<keyword evidence="6 7" id="KW-0472">Membrane</keyword>
<evidence type="ECO:0000256" key="4">
    <source>
        <dbReference type="ARBA" id="ARBA00022692"/>
    </source>
</evidence>
<proteinExistence type="inferred from homology"/>
<dbReference type="PANTHER" id="PTHR34584">
    <property type="entry name" value="NA(+)/H(+) ANTIPORTER SUBUNIT E1"/>
    <property type="match status" value="1"/>
</dbReference>
<dbReference type="eggNOG" id="COG1863">
    <property type="taxonomic scope" value="Bacteria"/>
</dbReference>
<feature type="transmembrane region" description="Helical" evidence="7">
    <location>
        <begin position="61"/>
        <end position="84"/>
    </location>
</feature>
<evidence type="ECO:0000313" key="9">
    <source>
        <dbReference type="Proteomes" id="UP000001929"/>
    </source>
</evidence>
<keyword evidence="4 7" id="KW-0812">Transmembrane</keyword>
<keyword evidence="9" id="KW-1185">Reference proteome</keyword>
<dbReference type="AlphaFoldDB" id="Q2RTV4"/>
<evidence type="ECO:0000256" key="1">
    <source>
        <dbReference type="ARBA" id="ARBA00004651"/>
    </source>
</evidence>
<evidence type="ECO:0000313" key="8">
    <source>
        <dbReference type="EMBL" id="ABC22441.1"/>
    </source>
</evidence>
<reference evidence="8 9" key="1">
    <citation type="journal article" date="2011" name="Stand. Genomic Sci.">
        <title>Complete genome sequence of Rhodospirillum rubrum type strain (S1).</title>
        <authorList>
            <person name="Munk A.C."/>
            <person name="Copeland A."/>
            <person name="Lucas S."/>
            <person name="Lapidus A."/>
            <person name="Del Rio T.G."/>
            <person name="Barry K."/>
            <person name="Detter J.C."/>
            <person name="Hammon N."/>
            <person name="Israni S."/>
            <person name="Pitluck S."/>
            <person name="Brettin T."/>
            <person name="Bruce D."/>
            <person name="Han C."/>
            <person name="Tapia R."/>
            <person name="Gilna P."/>
            <person name="Schmutz J."/>
            <person name="Larimer F."/>
            <person name="Land M."/>
            <person name="Kyrpides N.C."/>
            <person name="Mavromatis K."/>
            <person name="Richardson P."/>
            <person name="Rohde M."/>
            <person name="Goker M."/>
            <person name="Klenk H.P."/>
            <person name="Zhang Y."/>
            <person name="Roberts G.P."/>
            <person name="Reslewic S."/>
            <person name="Schwartz D.C."/>
        </authorList>
    </citation>
    <scope>NUCLEOTIDE SEQUENCE [LARGE SCALE GENOMIC DNA]</scope>
    <source>
        <strain evidence="9">ATCC 11170 / ATH 1.1.1 / DSM 467 / LMG 4362 / NCIMB 8255 / S1</strain>
    </source>
</reference>
<dbReference type="PATRIC" id="fig|269796.9.peg.1718"/>
<dbReference type="GO" id="GO:0008324">
    <property type="term" value="F:monoatomic cation transmembrane transporter activity"/>
    <property type="evidence" value="ECO:0007669"/>
    <property type="project" value="InterPro"/>
</dbReference>
<organism evidence="8 9">
    <name type="scientific">Rhodospirillum rubrum (strain ATCC 11170 / ATH 1.1.1 / DSM 467 / LMG 4362 / NCIMB 8255 / S1)</name>
    <dbReference type="NCBI Taxonomy" id="269796"/>
    <lineage>
        <taxon>Bacteria</taxon>
        <taxon>Pseudomonadati</taxon>
        <taxon>Pseudomonadota</taxon>
        <taxon>Alphaproteobacteria</taxon>
        <taxon>Rhodospirillales</taxon>
        <taxon>Rhodospirillaceae</taxon>
        <taxon>Rhodospirillum</taxon>
    </lineage>
</organism>
<evidence type="ECO:0000256" key="2">
    <source>
        <dbReference type="ARBA" id="ARBA00006228"/>
    </source>
</evidence>
<sequence>MKRTVALAASLSLLWLLLSGYWHDPLLLGFGLLSVGAVVALSLRMGIVDAEGVPLRQIPGLITYLPWLAWQVVLSAITVARIVLSPKLSISPTLAAIPAAPKTAIGQVILANSITLTPGTLSLDLDDGAVLVHGLCAAGIDDLMTGEMGRRVAALDGRGAP</sequence>
<evidence type="ECO:0000256" key="7">
    <source>
        <dbReference type="SAM" id="Phobius"/>
    </source>
</evidence>
<evidence type="ECO:0000256" key="6">
    <source>
        <dbReference type="ARBA" id="ARBA00023136"/>
    </source>
</evidence>
<gene>
    <name evidence="8" type="ordered locus">Rru_A1641</name>
</gene>
<dbReference type="PhylomeDB" id="Q2RTV4"/>
<dbReference type="HOGENOM" id="CLU_086615_2_0_5"/>
<dbReference type="InterPro" id="IPR002758">
    <property type="entry name" value="Cation_antiport_E"/>
</dbReference>
<dbReference type="RefSeq" id="WP_011389331.1">
    <property type="nucleotide sequence ID" value="NC_007643.1"/>
</dbReference>
<dbReference type="KEGG" id="rru:Rru_A1641"/>
<dbReference type="Proteomes" id="UP000001929">
    <property type="component" value="Chromosome"/>
</dbReference>
<dbReference type="GO" id="GO:0005886">
    <property type="term" value="C:plasma membrane"/>
    <property type="evidence" value="ECO:0007669"/>
    <property type="project" value="UniProtKB-SubCell"/>
</dbReference>
<comment type="similarity">
    <text evidence="2">Belongs to the CPA3 antiporters (TC 2.A.63) subunit E family.</text>
</comment>
<evidence type="ECO:0000256" key="3">
    <source>
        <dbReference type="ARBA" id="ARBA00022475"/>
    </source>
</evidence>
<comment type="subcellular location">
    <subcellularLocation>
        <location evidence="1">Cell membrane</location>
        <topology evidence="1">Multi-pass membrane protein</topology>
    </subcellularLocation>
</comment>
<dbReference type="STRING" id="269796.Rru_A1641"/>
<keyword evidence="3" id="KW-1003">Cell membrane</keyword>
<protein>
    <submittedName>
        <fullName evidence="8">Cation antiporter</fullName>
    </submittedName>
</protein>
<keyword evidence="5 7" id="KW-1133">Transmembrane helix</keyword>
<accession>Q2RTV4</accession>
<dbReference type="EnsemblBacteria" id="ABC22441">
    <property type="protein sequence ID" value="ABC22441"/>
    <property type="gene ID" value="Rru_A1641"/>
</dbReference>